<name>A0A0F3IWP4_9PROT</name>
<dbReference type="InterPro" id="IPR004360">
    <property type="entry name" value="Glyas_Fos-R_dOase_dom"/>
</dbReference>
<dbReference type="Gene3D" id="3.10.180.10">
    <property type="entry name" value="2,3-Dihydroxybiphenyl 1,2-Dioxygenase, domain 1"/>
    <property type="match status" value="1"/>
</dbReference>
<dbReference type="CDD" id="cd08349">
    <property type="entry name" value="BLMA_like"/>
    <property type="match status" value="1"/>
</dbReference>
<keyword evidence="3" id="KW-0046">Antibiotic resistance</keyword>
<evidence type="ECO:0000256" key="3">
    <source>
        <dbReference type="ARBA" id="ARBA00023251"/>
    </source>
</evidence>
<dbReference type="InterPro" id="IPR000335">
    <property type="entry name" value="Bleomycin-R"/>
</dbReference>
<reference evidence="5 6" key="1">
    <citation type="submission" date="2015-03" db="EMBL/GenBank/DDBJ databases">
        <title>Draft genome sequence of Elstera litoralis.</title>
        <authorList>
            <person name="Rahalkar M.C."/>
            <person name="Dhakephalkar P.K."/>
            <person name="Pore S.D."/>
            <person name="Arora P."/>
            <person name="Kapse N.G."/>
            <person name="Pandit P.S."/>
        </authorList>
    </citation>
    <scope>NUCLEOTIDE SEQUENCE [LARGE SCALE GENOMIC DNA]</scope>
    <source>
        <strain evidence="5 6">Dia-1</strain>
    </source>
</reference>
<comment type="similarity">
    <text evidence="1">Belongs to the bleomycin resistance protein family.</text>
</comment>
<proteinExistence type="inferred from homology"/>
<accession>A0A0F3IWP4</accession>
<dbReference type="AlphaFoldDB" id="A0A0F3IWP4"/>
<evidence type="ECO:0000313" key="6">
    <source>
        <dbReference type="Proteomes" id="UP000033774"/>
    </source>
</evidence>
<feature type="non-terminal residue" evidence="5">
    <location>
        <position position="131"/>
    </location>
</feature>
<dbReference type="EMBL" id="LAJY01000009">
    <property type="protein sequence ID" value="KJV11091.1"/>
    <property type="molecule type" value="Genomic_DNA"/>
</dbReference>
<dbReference type="InterPro" id="IPR029068">
    <property type="entry name" value="Glyas_Bleomycin-R_OHBP_Dase"/>
</dbReference>
<dbReference type="OrthoDB" id="284897at2"/>
<keyword evidence="6" id="KW-1185">Reference proteome</keyword>
<dbReference type="Proteomes" id="UP000033774">
    <property type="component" value="Unassembled WGS sequence"/>
</dbReference>
<dbReference type="PROSITE" id="PS51819">
    <property type="entry name" value="VOC"/>
    <property type="match status" value="1"/>
</dbReference>
<dbReference type="InterPro" id="IPR037523">
    <property type="entry name" value="VOC_core"/>
</dbReference>
<organism evidence="5 6">
    <name type="scientific">Elstera litoralis</name>
    <dbReference type="NCBI Taxonomy" id="552518"/>
    <lineage>
        <taxon>Bacteria</taxon>
        <taxon>Pseudomonadati</taxon>
        <taxon>Pseudomonadota</taxon>
        <taxon>Alphaproteobacteria</taxon>
        <taxon>Rhodospirillales</taxon>
        <taxon>Rhodospirillaceae</taxon>
        <taxon>Elstera</taxon>
    </lineage>
</organism>
<dbReference type="RefSeq" id="WP_045774155.1">
    <property type="nucleotide sequence ID" value="NZ_LAJY01000009.1"/>
</dbReference>
<feature type="domain" description="VOC" evidence="4">
    <location>
        <begin position="5"/>
        <end position="131"/>
    </location>
</feature>
<sequence length="131" mass="15057">MTVETWAKLVPELACSDLTASLTFYCDTLGFTCRFSRPEDGFAYLDWDGAQIMLEQQENAWRTALLEKPFGRGINLQIEVEDLTILTARLSTSQVPLFQEAQTAWYRENDIEHGQMELLVQDPDGYLLRFV</sequence>
<evidence type="ECO:0000259" key="4">
    <source>
        <dbReference type="PROSITE" id="PS51819"/>
    </source>
</evidence>
<evidence type="ECO:0000256" key="1">
    <source>
        <dbReference type="ARBA" id="ARBA00011051"/>
    </source>
</evidence>
<protein>
    <recommendedName>
        <fullName evidence="2">Bleomycin resistance protein</fullName>
    </recommendedName>
</protein>
<comment type="caution">
    <text evidence="5">The sequence shown here is derived from an EMBL/GenBank/DDBJ whole genome shotgun (WGS) entry which is preliminary data.</text>
</comment>
<dbReference type="GO" id="GO:0046677">
    <property type="term" value="P:response to antibiotic"/>
    <property type="evidence" value="ECO:0007669"/>
    <property type="project" value="UniProtKB-KW"/>
</dbReference>
<dbReference type="Pfam" id="PF00903">
    <property type="entry name" value="Glyoxalase"/>
    <property type="match status" value="1"/>
</dbReference>
<evidence type="ECO:0000313" key="5">
    <source>
        <dbReference type="EMBL" id="KJV11091.1"/>
    </source>
</evidence>
<evidence type="ECO:0000256" key="2">
    <source>
        <dbReference type="ARBA" id="ARBA00021572"/>
    </source>
</evidence>
<gene>
    <name evidence="5" type="ORF">VZ95_00560</name>
</gene>
<dbReference type="SUPFAM" id="SSF54593">
    <property type="entry name" value="Glyoxalase/Bleomycin resistance protein/Dihydroxybiphenyl dioxygenase"/>
    <property type="match status" value="1"/>
</dbReference>